<organism evidence="1 2">
    <name type="scientific">Alternaria alternata</name>
    <name type="common">Alternaria rot fungus</name>
    <name type="synonym">Torula alternata</name>
    <dbReference type="NCBI Taxonomy" id="5599"/>
    <lineage>
        <taxon>Eukaryota</taxon>
        <taxon>Fungi</taxon>
        <taxon>Dikarya</taxon>
        <taxon>Ascomycota</taxon>
        <taxon>Pezizomycotina</taxon>
        <taxon>Dothideomycetes</taxon>
        <taxon>Pleosporomycetidae</taxon>
        <taxon>Pleosporales</taxon>
        <taxon>Pleosporineae</taxon>
        <taxon>Pleosporaceae</taxon>
        <taxon>Alternaria</taxon>
        <taxon>Alternaria sect. Alternaria</taxon>
        <taxon>Alternaria alternata complex</taxon>
    </lineage>
</organism>
<dbReference type="KEGG" id="aalt:CC77DRAFT_258914"/>
<dbReference type="VEuPathDB" id="FungiDB:CC77DRAFT_258914"/>
<evidence type="ECO:0000313" key="1">
    <source>
        <dbReference type="EMBL" id="OAG17482.1"/>
    </source>
</evidence>
<dbReference type="GeneID" id="29116478"/>
<keyword evidence="2" id="KW-1185">Reference proteome</keyword>
<dbReference type="EMBL" id="KV441486">
    <property type="protein sequence ID" value="OAG17482.1"/>
    <property type="molecule type" value="Genomic_DNA"/>
</dbReference>
<reference evidence="1 2" key="1">
    <citation type="submission" date="2016-05" db="EMBL/GenBank/DDBJ databases">
        <title>Comparative analysis of secretome profiles of manganese(II)-oxidizing ascomycete fungi.</title>
        <authorList>
            <consortium name="DOE Joint Genome Institute"/>
            <person name="Zeiner C.A."/>
            <person name="Purvine S.O."/>
            <person name="Zink E.M."/>
            <person name="Wu S."/>
            <person name="Pasa-Tolic L."/>
            <person name="Chaput D.L."/>
            <person name="Haridas S."/>
            <person name="Grigoriev I.V."/>
            <person name="Santelli C.M."/>
            <person name="Hansel C.M."/>
        </authorList>
    </citation>
    <scope>NUCLEOTIDE SEQUENCE [LARGE SCALE GENOMIC DNA]</scope>
    <source>
        <strain evidence="1 2">SRC1lrK2f</strain>
    </source>
</reference>
<dbReference type="RefSeq" id="XP_018382903.1">
    <property type="nucleotide sequence ID" value="XM_018530884.1"/>
</dbReference>
<gene>
    <name evidence="1" type="ORF">CC77DRAFT_258914</name>
</gene>
<proteinExistence type="predicted"/>
<dbReference type="AlphaFoldDB" id="A0A177DE97"/>
<protein>
    <submittedName>
        <fullName evidence="1">Uncharacterized protein</fullName>
    </submittedName>
</protein>
<name>A0A177DE97_ALTAL</name>
<dbReference type="Proteomes" id="UP000077248">
    <property type="component" value="Unassembled WGS sequence"/>
</dbReference>
<evidence type="ECO:0000313" key="2">
    <source>
        <dbReference type="Proteomes" id="UP000077248"/>
    </source>
</evidence>
<accession>A0A177DE97</accession>
<sequence length="83" mass="8823">MGVLMLLECGRCAGSLILVVATRRKLPGLVLGRCSWLFIGRSTAAVNLVRISHAVSCMSQHPVSGLHMAGLRICRMPPANGPL</sequence>